<dbReference type="AlphaFoldDB" id="A0A699KH50"/>
<proteinExistence type="predicted"/>
<organism evidence="1">
    <name type="scientific">Tanacetum cinerariifolium</name>
    <name type="common">Dalmatian daisy</name>
    <name type="synonym">Chrysanthemum cinerariifolium</name>
    <dbReference type="NCBI Taxonomy" id="118510"/>
    <lineage>
        <taxon>Eukaryota</taxon>
        <taxon>Viridiplantae</taxon>
        <taxon>Streptophyta</taxon>
        <taxon>Embryophyta</taxon>
        <taxon>Tracheophyta</taxon>
        <taxon>Spermatophyta</taxon>
        <taxon>Magnoliopsida</taxon>
        <taxon>eudicotyledons</taxon>
        <taxon>Gunneridae</taxon>
        <taxon>Pentapetalae</taxon>
        <taxon>asterids</taxon>
        <taxon>campanulids</taxon>
        <taxon>Asterales</taxon>
        <taxon>Asteraceae</taxon>
        <taxon>Asteroideae</taxon>
        <taxon>Anthemideae</taxon>
        <taxon>Anthemidinae</taxon>
        <taxon>Tanacetum</taxon>
    </lineage>
</organism>
<comment type="caution">
    <text evidence="1">The sequence shown here is derived from an EMBL/GenBank/DDBJ whole genome shotgun (WGS) entry which is preliminary data.</text>
</comment>
<evidence type="ECO:0000313" key="1">
    <source>
        <dbReference type="EMBL" id="GFA94589.1"/>
    </source>
</evidence>
<reference evidence="1" key="1">
    <citation type="journal article" date="2019" name="Sci. Rep.">
        <title>Draft genome of Tanacetum cinerariifolium, the natural source of mosquito coil.</title>
        <authorList>
            <person name="Yamashiro T."/>
            <person name="Shiraishi A."/>
            <person name="Satake H."/>
            <person name="Nakayama K."/>
        </authorList>
    </citation>
    <scope>NUCLEOTIDE SEQUENCE</scope>
</reference>
<protein>
    <submittedName>
        <fullName evidence="1">Uncharacterized protein</fullName>
    </submittedName>
</protein>
<name>A0A699KH50_TANCI</name>
<sequence length="195" mass="22714">YQNLQEHFGNNKSQTSQALLKFDSFFKINNLKEQLREKDNTIRNLKIQVFKLTDKSSEVDRDQDVKDLESKNLELTEHVYAIIEQNERFGAENEKNLKAQLKGKTKYVTVDLVKPKVLAPGMYAIDVEPIPPLLKNNRDAHFDYLKHLKESIETVREIVEEARLEKPLDNVLVSTCSYTKRFQELLEYVIGTCPK</sequence>
<dbReference type="EMBL" id="BKCJ010519557">
    <property type="protein sequence ID" value="GFA94589.1"/>
    <property type="molecule type" value="Genomic_DNA"/>
</dbReference>
<accession>A0A699KH50</accession>
<gene>
    <name evidence="1" type="ORF">Tci_666561</name>
</gene>
<feature type="non-terminal residue" evidence="1">
    <location>
        <position position="1"/>
    </location>
</feature>